<feature type="domain" description="YiaAB two helix" evidence="2">
    <location>
        <begin position="14"/>
        <end position="66"/>
    </location>
</feature>
<dbReference type="Pfam" id="PF05360">
    <property type="entry name" value="YiaAB"/>
    <property type="match status" value="1"/>
</dbReference>
<gene>
    <name evidence="3" type="ORF">BST39_17870</name>
</gene>
<dbReference type="RefSeq" id="WP_083173294.1">
    <property type="nucleotide sequence ID" value="NZ_AP022619.1"/>
</dbReference>
<accession>A0A1X0I7Z1</accession>
<dbReference type="PANTHER" id="PTHR37290">
    <property type="entry name" value="INNER MEMBRANE PROTEIN YIAA-RELATED"/>
    <property type="match status" value="1"/>
</dbReference>
<dbReference type="EMBL" id="MVIE01000023">
    <property type="protein sequence ID" value="ORB38115.1"/>
    <property type="molecule type" value="Genomic_DNA"/>
</dbReference>
<evidence type="ECO:0000256" key="1">
    <source>
        <dbReference type="SAM" id="Phobius"/>
    </source>
</evidence>
<feature type="transmembrane region" description="Helical" evidence="1">
    <location>
        <begin position="12"/>
        <end position="35"/>
    </location>
</feature>
<proteinExistence type="predicted"/>
<feature type="transmembrane region" description="Helical" evidence="1">
    <location>
        <begin position="41"/>
        <end position="61"/>
    </location>
</feature>
<sequence length="105" mass="11307">MTVPNGMSKTTAAFFVQAAVAFAISFVTALGGIYFLPLDAWQRSFLGISFLFLVSSAFSLAKVIRDQQEAATVRVRLDEARIEKLLADYDPLNAAAAKLSSSTQA</sequence>
<keyword evidence="1" id="KW-1133">Transmembrane helix</keyword>
<dbReference type="PANTHER" id="PTHR37290:SF1">
    <property type="entry name" value="INNER MEMBRANE PROTEIN YIAA"/>
    <property type="match status" value="1"/>
</dbReference>
<evidence type="ECO:0000313" key="3">
    <source>
        <dbReference type="EMBL" id="ORB38115.1"/>
    </source>
</evidence>
<organism evidence="3 4">
    <name type="scientific">Mycobacterium paraseoulense</name>
    <dbReference type="NCBI Taxonomy" id="590652"/>
    <lineage>
        <taxon>Bacteria</taxon>
        <taxon>Bacillati</taxon>
        <taxon>Actinomycetota</taxon>
        <taxon>Actinomycetes</taxon>
        <taxon>Mycobacteriales</taxon>
        <taxon>Mycobacteriaceae</taxon>
        <taxon>Mycobacterium</taxon>
    </lineage>
</organism>
<dbReference type="GO" id="GO:0005886">
    <property type="term" value="C:plasma membrane"/>
    <property type="evidence" value="ECO:0007669"/>
    <property type="project" value="TreeGrafter"/>
</dbReference>
<keyword evidence="4" id="KW-1185">Reference proteome</keyword>
<keyword evidence="1" id="KW-0472">Membrane</keyword>
<dbReference type="Proteomes" id="UP000192513">
    <property type="component" value="Unassembled WGS sequence"/>
</dbReference>
<name>A0A1X0I7Z1_9MYCO</name>
<reference evidence="3 4" key="1">
    <citation type="submission" date="2017-02" db="EMBL/GenBank/DDBJ databases">
        <title>The new phylogeny of genus Mycobacterium.</title>
        <authorList>
            <person name="Tortoli E."/>
            <person name="Trovato A."/>
            <person name="Cirillo D.M."/>
        </authorList>
    </citation>
    <scope>NUCLEOTIDE SEQUENCE [LARGE SCALE GENOMIC DNA]</scope>
    <source>
        <strain evidence="3 4">DSM 45000</strain>
    </source>
</reference>
<dbReference type="InterPro" id="IPR038972">
    <property type="entry name" value="YiaA-like"/>
</dbReference>
<dbReference type="AlphaFoldDB" id="A0A1X0I7Z1"/>
<comment type="caution">
    <text evidence="3">The sequence shown here is derived from an EMBL/GenBank/DDBJ whole genome shotgun (WGS) entry which is preliminary data.</text>
</comment>
<protein>
    <recommendedName>
        <fullName evidence="2">YiaAB two helix domain-containing protein</fullName>
    </recommendedName>
</protein>
<evidence type="ECO:0000313" key="4">
    <source>
        <dbReference type="Proteomes" id="UP000192513"/>
    </source>
</evidence>
<keyword evidence="1" id="KW-0812">Transmembrane</keyword>
<dbReference type="GO" id="GO:0006974">
    <property type="term" value="P:DNA damage response"/>
    <property type="evidence" value="ECO:0007669"/>
    <property type="project" value="TreeGrafter"/>
</dbReference>
<dbReference type="InterPro" id="IPR008024">
    <property type="entry name" value="YiaAB"/>
</dbReference>
<evidence type="ECO:0000259" key="2">
    <source>
        <dbReference type="Pfam" id="PF05360"/>
    </source>
</evidence>
<dbReference type="OrthoDB" id="3296350at2"/>
<dbReference type="STRING" id="590652.BST39_17870"/>